<dbReference type="AlphaFoldDB" id="A0A517XSI6"/>
<gene>
    <name evidence="1" type="ORF">ETAA1_24220</name>
</gene>
<accession>A0A517XSI6</accession>
<sequence length="129" mass="14236">MPPTDAVAEFRRSWLPYTTAAGLGRLIDLLEKSSPLLIHGAFTRAVPMGCLATQIAWNHPRTAHFEHEAGVMWLCRVARLNPATSTLILAWDRSGVGDYELRQGLLEACHEERERRAGAGVEEAELVGC</sequence>
<keyword evidence="2" id="KW-1185">Reference proteome</keyword>
<dbReference type="Proteomes" id="UP000319576">
    <property type="component" value="Chromosome"/>
</dbReference>
<evidence type="ECO:0000313" key="2">
    <source>
        <dbReference type="Proteomes" id="UP000319576"/>
    </source>
</evidence>
<name>A0A517XSI6_9BACT</name>
<dbReference type="KEGG" id="uli:ETAA1_24220"/>
<dbReference type="EMBL" id="CP036273">
    <property type="protein sequence ID" value="QDU20470.1"/>
    <property type="molecule type" value="Genomic_DNA"/>
</dbReference>
<dbReference type="RefSeq" id="WP_145238065.1">
    <property type="nucleotide sequence ID" value="NZ_CP036273.1"/>
</dbReference>
<organism evidence="1 2">
    <name type="scientific">Urbifossiella limnaea</name>
    <dbReference type="NCBI Taxonomy" id="2528023"/>
    <lineage>
        <taxon>Bacteria</taxon>
        <taxon>Pseudomonadati</taxon>
        <taxon>Planctomycetota</taxon>
        <taxon>Planctomycetia</taxon>
        <taxon>Gemmatales</taxon>
        <taxon>Gemmataceae</taxon>
        <taxon>Urbifossiella</taxon>
    </lineage>
</organism>
<proteinExistence type="predicted"/>
<evidence type="ECO:0000313" key="1">
    <source>
        <dbReference type="EMBL" id="QDU20470.1"/>
    </source>
</evidence>
<reference evidence="1 2" key="1">
    <citation type="submission" date="2019-02" db="EMBL/GenBank/DDBJ databases">
        <title>Deep-cultivation of Planctomycetes and their phenomic and genomic characterization uncovers novel biology.</title>
        <authorList>
            <person name="Wiegand S."/>
            <person name="Jogler M."/>
            <person name="Boedeker C."/>
            <person name="Pinto D."/>
            <person name="Vollmers J."/>
            <person name="Rivas-Marin E."/>
            <person name="Kohn T."/>
            <person name="Peeters S.H."/>
            <person name="Heuer A."/>
            <person name="Rast P."/>
            <person name="Oberbeckmann S."/>
            <person name="Bunk B."/>
            <person name="Jeske O."/>
            <person name="Meyerdierks A."/>
            <person name="Storesund J.E."/>
            <person name="Kallscheuer N."/>
            <person name="Luecker S."/>
            <person name="Lage O.M."/>
            <person name="Pohl T."/>
            <person name="Merkel B.J."/>
            <person name="Hornburger P."/>
            <person name="Mueller R.-W."/>
            <person name="Bruemmer F."/>
            <person name="Labrenz M."/>
            <person name="Spormann A.M."/>
            <person name="Op den Camp H."/>
            <person name="Overmann J."/>
            <person name="Amann R."/>
            <person name="Jetten M.S.M."/>
            <person name="Mascher T."/>
            <person name="Medema M.H."/>
            <person name="Devos D.P."/>
            <person name="Kaster A.-K."/>
            <person name="Ovreas L."/>
            <person name="Rohde M."/>
            <person name="Galperin M.Y."/>
            <person name="Jogler C."/>
        </authorList>
    </citation>
    <scope>NUCLEOTIDE SEQUENCE [LARGE SCALE GENOMIC DNA]</scope>
    <source>
        <strain evidence="1 2">ETA_A1</strain>
    </source>
</reference>
<dbReference type="OrthoDB" id="282782at2"/>
<protein>
    <submittedName>
        <fullName evidence="1">Uncharacterized protein</fullName>
    </submittedName>
</protein>